<dbReference type="PRINTS" id="PR01806">
    <property type="entry name" value="VIRFACTRMVIN"/>
</dbReference>
<keyword evidence="10 11" id="KW-0961">Cell wall biogenesis/degradation</keyword>
<keyword evidence="5 10" id="KW-0573">Peptidoglycan synthesis</keyword>
<dbReference type="GO" id="GO:0015648">
    <property type="term" value="F:lipid-linked peptidoglycan transporter activity"/>
    <property type="evidence" value="ECO:0007669"/>
    <property type="project" value="UniProtKB-UniRule"/>
</dbReference>
<dbReference type="InterPro" id="IPR004268">
    <property type="entry name" value="MurJ"/>
</dbReference>
<keyword evidence="6 10" id="KW-1133">Transmembrane helix</keyword>
<feature type="transmembrane region" description="Helical" evidence="10">
    <location>
        <begin position="402"/>
        <end position="424"/>
    </location>
</feature>
<dbReference type="RefSeq" id="WP_116884031.1">
    <property type="nucleotide sequence ID" value="NZ_CABMMC010000091.1"/>
</dbReference>
<dbReference type="UniPathway" id="UPA00219"/>
<evidence type="ECO:0000256" key="2">
    <source>
        <dbReference type="ARBA" id="ARBA00022475"/>
    </source>
</evidence>
<name>A0A2U1AZ47_9BACT</name>
<evidence type="ECO:0000313" key="13">
    <source>
        <dbReference type="Proteomes" id="UP000245959"/>
    </source>
</evidence>
<evidence type="ECO:0000313" key="12">
    <source>
        <dbReference type="EMBL" id="PVY41611.1"/>
    </source>
</evidence>
<feature type="transmembrane region" description="Helical" evidence="10">
    <location>
        <begin position="430"/>
        <end position="449"/>
    </location>
</feature>
<feature type="transmembrane region" description="Helical" evidence="10">
    <location>
        <begin position="170"/>
        <end position="192"/>
    </location>
</feature>
<protein>
    <recommendedName>
        <fullName evidence="10">Probable lipid II flippase MurJ</fullName>
    </recommendedName>
</protein>
<accession>A0A2U1AZ47</accession>
<dbReference type="CDD" id="cd13123">
    <property type="entry name" value="MATE_MurJ_like"/>
    <property type="match status" value="1"/>
</dbReference>
<feature type="transmembrane region" description="Helical" evidence="10">
    <location>
        <begin position="333"/>
        <end position="352"/>
    </location>
</feature>
<comment type="pathway">
    <text evidence="10">Cell wall biogenesis; peptidoglycan biosynthesis.</text>
</comment>
<dbReference type="GO" id="GO:0071555">
    <property type="term" value="P:cell wall organization"/>
    <property type="evidence" value="ECO:0007669"/>
    <property type="project" value="UniProtKB-UniRule"/>
</dbReference>
<organism evidence="12 13">
    <name type="scientific">Victivallis vadensis</name>
    <dbReference type="NCBI Taxonomy" id="172901"/>
    <lineage>
        <taxon>Bacteria</taxon>
        <taxon>Pseudomonadati</taxon>
        <taxon>Lentisphaerota</taxon>
        <taxon>Lentisphaeria</taxon>
        <taxon>Victivallales</taxon>
        <taxon>Victivallaceae</taxon>
        <taxon>Victivallis</taxon>
    </lineage>
</organism>
<comment type="function">
    <text evidence="8 10 11">Involved in peptidoglycan biosynthesis. Transports lipid-linked peptidoglycan precursors from the inner to the outer leaflet of the cytoplasmic membrane.</text>
</comment>
<evidence type="ECO:0000256" key="7">
    <source>
        <dbReference type="ARBA" id="ARBA00023136"/>
    </source>
</evidence>
<dbReference type="InterPro" id="IPR051050">
    <property type="entry name" value="Lipid_II_flippase_MurJ/MviN"/>
</dbReference>
<dbReference type="EMBL" id="QEKH01000013">
    <property type="protein sequence ID" value="PVY41611.1"/>
    <property type="molecule type" value="Genomic_DNA"/>
</dbReference>
<reference evidence="12 13" key="1">
    <citation type="submission" date="2018-04" db="EMBL/GenBank/DDBJ databases">
        <title>Genomic Encyclopedia of Type Strains, Phase IV (KMG-IV): sequencing the most valuable type-strain genomes for metagenomic binning, comparative biology and taxonomic classification.</title>
        <authorList>
            <person name="Goeker M."/>
        </authorList>
    </citation>
    <scope>NUCLEOTIDE SEQUENCE [LARGE SCALE GENOMIC DNA]</scope>
    <source>
        <strain evidence="12 13">DSM 14823</strain>
    </source>
</reference>
<feature type="transmembrane region" description="Helical" evidence="10">
    <location>
        <begin position="461"/>
        <end position="483"/>
    </location>
</feature>
<proteinExistence type="inferred from homology"/>
<feature type="transmembrane region" description="Helical" evidence="10">
    <location>
        <begin position="249"/>
        <end position="269"/>
    </location>
</feature>
<dbReference type="OrthoDB" id="9816572at2"/>
<dbReference type="GO" id="GO:0034204">
    <property type="term" value="P:lipid translocation"/>
    <property type="evidence" value="ECO:0007669"/>
    <property type="project" value="TreeGrafter"/>
</dbReference>
<dbReference type="Pfam" id="PF03023">
    <property type="entry name" value="MurJ"/>
    <property type="match status" value="1"/>
</dbReference>
<dbReference type="PANTHER" id="PTHR47019">
    <property type="entry name" value="LIPID II FLIPPASE MURJ"/>
    <property type="match status" value="1"/>
</dbReference>
<evidence type="ECO:0000256" key="4">
    <source>
        <dbReference type="ARBA" id="ARBA00022960"/>
    </source>
</evidence>
<dbReference type="PANTHER" id="PTHR47019:SF1">
    <property type="entry name" value="LIPID II FLIPPASE MURJ"/>
    <property type="match status" value="1"/>
</dbReference>
<feature type="transmembrane region" description="Helical" evidence="10">
    <location>
        <begin position="204"/>
        <end position="228"/>
    </location>
</feature>
<feature type="transmembrane region" description="Helical" evidence="10">
    <location>
        <begin position="138"/>
        <end position="163"/>
    </location>
</feature>
<evidence type="ECO:0000256" key="9">
    <source>
        <dbReference type="ARBA" id="ARBA00061532"/>
    </source>
</evidence>
<dbReference type="GO" id="GO:0009252">
    <property type="term" value="P:peptidoglycan biosynthetic process"/>
    <property type="evidence" value="ECO:0007669"/>
    <property type="project" value="UniProtKB-UniRule"/>
</dbReference>
<sequence length="540" mass="59028">MAHARQTGFLKSSLGVAFATLLSRALGLVRVMFEARVLGGGSVASAWFLAFSIPNLFRRLLGEGALGTALIPLVAQAEAEHGPDKVRRDLGVVFAVLSLILALVVALIAGGALGLRAFARSETGAAMFPLLATERMQLVLAILPLLMPYAFFICLVGVVGAVLNTRKEFVLPALGALLLNFFLIGGLGWGYYRAIPPAGLPQFLNVLSFLVLGSGALQLVLMLLLLWYHGRFPSLKRESFRDCAILKQLWKLVLPGMIGGAALQISFLVDRMLAIWLGPQAVPALNNVDRIVDLPIGIFALALGSVLMANMAQAAARGSREELAEDLVFSLRHVYFVCIPMAVLVMLFWQPLIRMLCLGGNYTESDLEATRYVAIFYGAGIPSFCVLKVVLPVYYARKMMKIPLYSSLVSIACNIILNLCLMWTLKQGGIALSTVLASMLNNTILITLLHREGFNLQGRLMLLTGLRSLLLAGAVGVGLYFLYPQLRRMLELPWFGEFPAFVALMALFGGLYFGASFLLRAAEPREFFDIVRRRKKTEKL</sequence>
<feature type="transmembrane region" description="Helical" evidence="10">
    <location>
        <begin position="294"/>
        <end position="312"/>
    </location>
</feature>
<evidence type="ECO:0000256" key="10">
    <source>
        <dbReference type="HAMAP-Rule" id="MF_02078"/>
    </source>
</evidence>
<keyword evidence="2 10" id="KW-1003">Cell membrane</keyword>
<gene>
    <name evidence="10" type="primary">murJ</name>
    <name evidence="12" type="ORF">C8D82_11384</name>
</gene>
<comment type="similarity">
    <text evidence="9 10 11">Belongs to the MurJ/MviN family.</text>
</comment>
<comment type="caution">
    <text evidence="12">The sequence shown here is derived from an EMBL/GenBank/DDBJ whole genome shotgun (WGS) entry which is preliminary data.</text>
</comment>
<evidence type="ECO:0000256" key="1">
    <source>
        <dbReference type="ARBA" id="ARBA00004651"/>
    </source>
</evidence>
<dbReference type="Proteomes" id="UP000245959">
    <property type="component" value="Unassembled WGS sequence"/>
</dbReference>
<evidence type="ECO:0000256" key="6">
    <source>
        <dbReference type="ARBA" id="ARBA00022989"/>
    </source>
</evidence>
<evidence type="ECO:0000256" key="5">
    <source>
        <dbReference type="ARBA" id="ARBA00022984"/>
    </source>
</evidence>
<feature type="transmembrane region" description="Helical" evidence="10">
    <location>
        <begin position="498"/>
        <end position="519"/>
    </location>
</feature>
<dbReference type="GO" id="GO:0005886">
    <property type="term" value="C:plasma membrane"/>
    <property type="evidence" value="ECO:0007669"/>
    <property type="project" value="UniProtKB-SubCell"/>
</dbReference>
<keyword evidence="4 10" id="KW-0133">Cell shape</keyword>
<keyword evidence="7 10" id="KW-0472">Membrane</keyword>
<dbReference type="AlphaFoldDB" id="A0A2U1AZ47"/>
<keyword evidence="3 10" id="KW-0812">Transmembrane</keyword>
<keyword evidence="10 11" id="KW-0813">Transport</keyword>
<comment type="subcellular location">
    <subcellularLocation>
        <location evidence="1 10">Cell membrane</location>
        <topology evidence="1 10">Multi-pass membrane protein</topology>
    </subcellularLocation>
</comment>
<feature type="transmembrane region" description="Helical" evidence="10">
    <location>
        <begin position="92"/>
        <end position="118"/>
    </location>
</feature>
<dbReference type="GeneID" id="78295339"/>
<evidence type="ECO:0000256" key="11">
    <source>
        <dbReference type="PIRNR" id="PIRNR002869"/>
    </source>
</evidence>
<dbReference type="HAMAP" id="MF_02078">
    <property type="entry name" value="MurJ_MviN"/>
    <property type="match status" value="1"/>
</dbReference>
<dbReference type="GO" id="GO:0008360">
    <property type="term" value="P:regulation of cell shape"/>
    <property type="evidence" value="ECO:0007669"/>
    <property type="project" value="UniProtKB-UniRule"/>
</dbReference>
<dbReference type="PIRSF" id="PIRSF002869">
    <property type="entry name" value="MviN"/>
    <property type="match status" value="1"/>
</dbReference>
<feature type="transmembrane region" description="Helical" evidence="10">
    <location>
        <begin position="372"/>
        <end position="395"/>
    </location>
</feature>
<evidence type="ECO:0000256" key="8">
    <source>
        <dbReference type="ARBA" id="ARBA00060041"/>
    </source>
</evidence>
<keyword evidence="13" id="KW-1185">Reference proteome</keyword>
<dbReference type="NCBIfam" id="TIGR01695">
    <property type="entry name" value="murJ_mviN"/>
    <property type="match status" value="1"/>
</dbReference>
<evidence type="ECO:0000256" key="3">
    <source>
        <dbReference type="ARBA" id="ARBA00022692"/>
    </source>
</evidence>